<gene>
    <name evidence="2 4" type="primary">larC</name>
    <name evidence="4" type="ORF">KHA91_16575</name>
</gene>
<feature type="compositionally biased region" description="Basic residues" evidence="3">
    <location>
        <begin position="91"/>
        <end position="100"/>
    </location>
</feature>
<dbReference type="EC" id="4.99.1.12" evidence="2"/>
<evidence type="ECO:0000256" key="3">
    <source>
        <dbReference type="SAM" id="MobiDB-lite"/>
    </source>
</evidence>
<evidence type="ECO:0000256" key="2">
    <source>
        <dbReference type="HAMAP-Rule" id="MF_01074"/>
    </source>
</evidence>
<comment type="catalytic activity">
    <reaction evidence="2">
        <text>Ni(II)-pyridinium-3,5-bisthiocarboxylate mononucleotide = pyridinium-3,5-bisthiocarboxylate mononucleotide + Ni(2+)</text>
        <dbReference type="Rhea" id="RHEA:54784"/>
        <dbReference type="ChEBI" id="CHEBI:49786"/>
        <dbReference type="ChEBI" id="CHEBI:137372"/>
        <dbReference type="ChEBI" id="CHEBI:137373"/>
        <dbReference type="EC" id="4.99.1.12"/>
    </reaction>
</comment>
<keyword evidence="1 2" id="KW-0533">Nickel</keyword>
<evidence type="ECO:0000313" key="5">
    <source>
        <dbReference type="Proteomes" id="UP000676456"/>
    </source>
</evidence>
<dbReference type="InterPro" id="IPR002822">
    <property type="entry name" value="Ni_insertion"/>
</dbReference>
<dbReference type="EMBL" id="JAGYPN010000003">
    <property type="protein sequence ID" value="MBS4224337.1"/>
    <property type="molecule type" value="Genomic_DNA"/>
</dbReference>
<accession>A0A942Z6I5</accession>
<dbReference type="HAMAP" id="MF_01074">
    <property type="entry name" value="LarC"/>
    <property type="match status" value="1"/>
</dbReference>
<keyword evidence="2" id="KW-0456">Lyase</keyword>
<dbReference type="RefSeq" id="WP_213099356.1">
    <property type="nucleotide sequence ID" value="NZ_JAGYPN010000003.1"/>
</dbReference>
<comment type="caution">
    <text evidence="4">The sequence shown here is derived from an EMBL/GenBank/DDBJ whole genome shotgun (WGS) entry which is preliminary data.</text>
</comment>
<dbReference type="Gene3D" id="3.30.70.1380">
    <property type="entry name" value="Transcriptional regulatory protein pf0864 domain like"/>
    <property type="match status" value="1"/>
</dbReference>
<dbReference type="PANTHER" id="PTHR36566">
    <property type="entry name" value="NICKEL INSERTION PROTEIN-RELATED"/>
    <property type="match status" value="1"/>
</dbReference>
<dbReference type="PANTHER" id="PTHR36566:SF1">
    <property type="entry name" value="PYRIDINIUM-3,5-BISTHIOCARBOXYLIC ACID MONONUCLEOTIDE NICKEL INSERTION PROTEIN"/>
    <property type="match status" value="1"/>
</dbReference>
<dbReference type="GO" id="GO:0016829">
    <property type="term" value="F:lyase activity"/>
    <property type="evidence" value="ECO:0007669"/>
    <property type="project" value="UniProtKB-UniRule"/>
</dbReference>
<comment type="similarity">
    <text evidence="2">Belongs to the LarC family.</text>
</comment>
<protein>
    <recommendedName>
        <fullName evidence="2">Pyridinium-3,5-bisthiocarboxylic acid mononucleotide nickel insertion protein</fullName>
        <shortName evidence="2">P2TMN nickel insertion protein</shortName>
        <ecNumber evidence="2">4.99.1.12</ecNumber>
    </recommendedName>
    <alternativeName>
        <fullName evidence="2">Nickel-pincer cofactor biosynthesis protein LarC</fullName>
    </alternativeName>
</protein>
<reference evidence="4 5" key="1">
    <citation type="submission" date="2021-05" db="EMBL/GenBank/DDBJ databases">
        <title>Novel Bacillus species.</title>
        <authorList>
            <person name="Liu G."/>
        </authorList>
    </citation>
    <scope>NUCLEOTIDE SEQUENCE [LARGE SCALE GENOMIC DNA]</scope>
    <source>
        <strain evidence="4 5">FJAT-49682</strain>
    </source>
</reference>
<dbReference type="AlphaFoldDB" id="A0A942Z6I5"/>
<dbReference type="Pfam" id="PF01969">
    <property type="entry name" value="Ni_insertion"/>
    <property type="match status" value="1"/>
</dbReference>
<feature type="compositionally biased region" description="Basic and acidic residues" evidence="3">
    <location>
        <begin position="67"/>
        <end position="90"/>
    </location>
</feature>
<sequence>MRVLYIDCFSGISGDMMVGALIDAGATPERIEQELKKLNVSGYTIEWKKVMKEGISSTKFDVILTRDKSGDSHGHHEHAHGHDHDHNHDHGHTHHDHHHHNRYDDIVQLIDESDLALGVKERSKQIFAPIAESEAKIHQMAIEDVHFHEVGAIDSIVDIVATAIALEELEIEKVVTSHVPLGSGRIRCAHGIYPVPAPATLDMLKHVPIASSDLMYELTTPTGAGIVVSQTDSFGTMPAMKVTSIGYGAGTRNIPSRPNVLRVMVGEAMESTASETITVLECQLDDMPGEAFGFVMDKLFDQGALDVYFTPIFMKKNRPGTLITVLAESGEEMKLEDILLRETTTLGVRKSTWLRNILQREIVPIDTKFGPINIKQALKNGTVIREVPEYEDVKKAALEYGVTFQEVYQTALIRND</sequence>
<organism evidence="4 5">
    <name type="scientific">Lederbergia citrea</name>
    <dbReference type="NCBI Taxonomy" id="2833581"/>
    <lineage>
        <taxon>Bacteria</taxon>
        <taxon>Bacillati</taxon>
        <taxon>Bacillota</taxon>
        <taxon>Bacilli</taxon>
        <taxon>Bacillales</taxon>
        <taxon>Bacillaceae</taxon>
        <taxon>Lederbergia</taxon>
    </lineage>
</organism>
<evidence type="ECO:0000256" key="1">
    <source>
        <dbReference type="ARBA" id="ARBA00022596"/>
    </source>
</evidence>
<evidence type="ECO:0000313" key="4">
    <source>
        <dbReference type="EMBL" id="MBS4224337.1"/>
    </source>
</evidence>
<comment type="function">
    <text evidence="2">Involved in the biosynthesis of a nickel-pincer cofactor ((SCS)Ni(II) pincer complex). Binds Ni(2+), and functions in nickel delivery to pyridinium-3,5-bisthiocarboxylic acid mononucleotide (P2TMN), to form the mature cofactor. Is thus probably required for the activation of nickel-pincer cofactor-dependent enzymes.</text>
</comment>
<dbReference type="Proteomes" id="UP000676456">
    <property type="component" value="Unassembled WGS sequence"/>
</dbReference>
<dbReference type="Gene3D" id="3.10.20.300">
    <property type="entry name" value="mk0293 like domain"/>
    <property type="match status" value="1"/>
</dbReference>
<name>A0A942Z6I5_9BACI</name>
<dbReference type="GO" id="GO:0016151">
    <property type="term" value="F:nickel cation binding"/>
    <property type="evidence" value="ECO:0007669"/>
    <property type="project" value="UniProtKB-UniRule"/>
</dbReference>
<dbReference type="NCBIfam" id="TIGR00299">
    <property type="entry name" value="nickel pincer cofactor biosynthesis protein LarC"/>
    <property type="match status" value="1"/>
</dbReference>
<keyword evidence="5" id="KW-1185">Reference proteome</keyword>
<proteinExistence type="inferred from homology"/>
<feature type="region of interest" description="Disordered" evidence="3">
    <location>
        <begin position="67"/>
        <end position="100"/>
    </location>
</feature>
<dbReference type="GO" id="GO:0051604">
    <property type="term" value="P:protein maturation"/>
    <property type="evidence" value="ECO:0007669"/>
    <property type="project" value="UniProtKB-UniRule"/>
</dbReference>